<dbReference type="InterPro" id="IPR001763">
    <property type="entry name" value="Rhodanese-like_dom"/>
</dbReference>
<evidence type="ECO:0000259" key="2">
    <source>
        <dbReference type="PROSITE" id="PS50206"/>
    </source>
</evidence>
<evidence type="ECO:0000256" key="1">
    <source>
        <dbReference type="SAM" id="MobiDB-lite"/>
    </source>
</evidence>
<dbReference type="Pfam" id="PF00581">
    <property type="entry name" value="Rhodanese"/>
    <property type="match status" value="1"/>
</dbReference>
<dbReference type="InterPro" id="IPR036873">
    <property type="entry name" value="Rhodanese-like_dom_sf"/>
</dbReference>
<evidence type="ECO:0000313" key="4">
    <source>
        <dbReference type="Proteomes" id="UP000799536"/>
    </source>
</evidence>
<dbReference type="PROSITE" id="PS50206">
    <property type="entry name" value="RHODANESE_3"/>
    <property type="match status" value="1"/>
</dbReference>
<dbReference type="OrthoDB" id="566238at2759"/>
<organism evidence="3 4">
    <name type="scientific">Delitschia confertaspora ATCC 74209</name>
    <dbReference type="NCBI Taxonomy" id="1513339"/>
    <lineage>
        <taxon>Eukaryota</taxon>
        <taxon>Fungi</taxon>
        <taxon>Dikarya</taxon>
        <taxon>Ascomycota</taxon>
        <taxon>Pezizomycotina</taxon>
        <taxon>Dothideomycetes</taxon>
        <taxon>Pleosporomycetidae</taxon>
        <taxon>Pleosporales</taxon>
        <taxon>Delitschiaceae</taxon>
        <taxon>Delitschia</taxon>
    </lineage>
</organism>
<dbReference type="PANTHER" id="PTHR44086">
    <property type="entry name" value="THIOSULFATE SULFURTRANSFERASE RDL2, MITOCHONDRIAL-RELATED"/>
    <property type="match status" value="1"/>
</dbReference>
<keyword evidence="4" id="KW-1185">Reference proteome</keyword>
<dbReference type="AlphaFoldDB" id="A0A9P4JV53"/>
<dbReference type="Proteomes" id="UP000799536">
    <property type="component" value="Unassembled WGS sequence"/>
</dbReference>
<accession>A0A9P4JV53</accession>
<name>A0A9P4JV53_9PLEO</name>
<dbReference type="SMART" id="SM00450">
    <property type="entry name" value="RHOD"/>
    <property type="match status" value="1"/>
</dbReference>
<comment type="caution">
    <text evidence="3">The sequence shown here is derived from an EMBL/GenBank/DDBJ whole genome shotgun (WGS) entry which is preliminary data.</text>
</comment>
<dbReference type="CDD" id="cd01519">
    <property type="entry name" value="RHOD_HSP67B2"/>
    <property type="match status" value="1"/>
</dbReference>
<protein>
    <submittedName>
        <fullName evidence="3">Rhodanese-like protein</fullName>
    </submittedName>
</protein>
<feature type="domain" description="Rhodanese" evidence="2">
    <location>
        <begin position="1"/>
        <end position="95"/>
    </location>
</feature>
<reference evidence="3" key="1">
    <citation type="journal article" date="2020" name="Stud. Mycol.">
        <title>101 Dothideomycetes genomes: a test case for predicting lifestyles and emergence of pathogens.</title>
        <authorList>
            <person name="Haridas S."/>
            <person name="Albert R."/>
            <person name="Binder M."/>
            <person name="Bloem J."/>
            <person name="Labutti K."/>
            <person name="Salamov A."/>
            <person name="Andreopoulos B."/>
            <person name="Baker S."/>
            <person name="Barry K."/>
            <person name="Bills G."/>
            <person name="Bluhm B."/>
            <person name="Cannon C."/>
            <person name="Castanera R."/>
            <person name="Culley D."/>
            <person name="Daum C."/>
            <person name="Ezra D."/>
            <person name="Gonzalez J."/>
            <person name="Henrissat B."/>
            <person name="Kuo A."/>
            <person name="Liang C."/>
            <person name="Lipzen A."/>
            <person name="Lutzoni F."/>
            <person name="Magnuson J."/>
            <person name="Mondo S."/>
            <person name="Nolan M."/>
            <person name="Ohm R."/>
            <person name="Pangilinan J."/>
            <person name="Park H.-J."/>
            <person name="Ramirez L."/>
            <person name="Alfaro M."/>
            <person name="Sun H."/>
            <person name="Tritt A."/>
            <person name="Yoshinaga Y."/>
            <person name="Zwiers L.-H."/>
            <person name="Turgeon B."/>
            <person name="Goodwin S."/>
            <person name="Spatafora J."/>
            <person name="Crous P."/>
            <person name="Grigoriev I."/>
        </authorList>
    </citation>
    <scope>NUCLEOTIDE SEQUENCE</scope>
    <source>
        <strain evidence="3">ATCC 74209</strain>
    </source>
</reference>
<evidence type="ECO:0000313" key="3">
    <source>
        <dbReference type="EMBL" id="KAF2205735.1"/>
    </source>
</evidence>
<feature type="non-terminal residue" evidence="3">
    <location>
        <position position="1"/>
    </location>
</feature>
<dbReference type="GO" id="GO:0005739">
    <property type="term" value="C:mitochondrion"/>
    <property type="evidence" value="ECO:0007669"/>
    <property type="project" value="TreeGrafter"/>
</dbReference>
<feature type="compositionally biased region" description="Basic and acidic residues" evidence="1">
    <location>
        <begin position="103"/>
        <end position="120"/>
    </location>
</feature>
<dbReference type="EMBL" id="ML993850">
    <property type="protein sequence ID" value="KAF2205735.1"/>
    <property type="molecule type" value="Genomic_DNA"/>
</dbReference>
<dbReference type="GO" id="GO:0004792">
    <property type="term" value="F:thiosulfate-cyanide sulfurtransferase activity"/>
    <property type="evidence" value="ECO:0007669"/>
    <property type="project" value="TreeGrafter"/>
</dbReference>
<gene>
    <name evidence="3" type="ORF">GQ43DRAFT_361772</name>
</gene>
<feature type="region of interest" description="Disordered" evidence="1">
    <location>
        <begin position="90"/>
        <end position="120"/>
    </location>
</feature>
<dbReference type="Gene3D" id="3.40.250.10">
    <property type="entry name" value="Rhodanese-like domain"/>
    <property type="match status" value="1"/>
</dbReference>
<proteinExistence type="predicted"/>
<dbReference type="PANTHER" id="PTHR44086:SF10">
    <property type="entry name" value="THIOSULFATE SULFURTRANSFERASE_RHODANESE-LIKE DOMAIN-CONTAINING PROTEIN 3"/>
    <property type="match status" value="1"/>
</dbReference>
<sequence>LDVREPAEVAAGAIPTAYNIPISSHPDALLLPPDEFESQFGFAKPPPSKELVFYCKAGVRSAAAAQLAKQGGYEKVGEYRGSWLDWERHRGVGSAGKSSPGVEGKKLGEGWERKWDGGGG</sequence>
<dbReference type="SUPFAM" id="SSF52821">
    <property type="entry name" value="Rhodanese/Cell cycle control phosphatase"/>
    <property type="match status" value="1"/>
</dbReference>